<evidence type="ECO:0000313" key="1">
    <source>
        <dbReference type="EMBL" id="EPS69149.1"/>
    </source>
</evidence>
<accession>S8CPN8</accession>
<dbReference type="AlphaFoldDB" id="S8CPN8"/>
<name>S8CPN8_9LAMI</name>
<keyword evidence="2" id="KW-1185">Reference proteome</keyword>
<evidence type="ECO:0000313" key="2">
    <source>
        <dbReference type="Proteomes" id="UP000015453"/>
    </source>
</evidence>
<feature type="non-terminal residue" evidence="1">
    <location>
        <position position="1"/>
    </location>
</feature>
<dbReference type="Proteomes" id="UP000015453">
    <property type="component" value="Unassembled WGS sequence"/>
</dbReference>
<proteinExistence type="predicted"/>
<gene>
    <name evidence="1" type="ORF">M569_05620</name>
</gene>
<protein>
    <submittedName>
        <fullName evidence="1">Uncharacterized protein</fullName>
    </submittedName>
</protein>
<comment type="caution">
    <text evidence="1">The sequence shown here is derived from an EMBL/GenBank/DDBJ whole genome shotgun (WGS) entry which is preliminary data.</text>
</comment>
<sequence length="71" mass="8642">GSLTWRGILKWRPSPGLQFCFVSEIDRYFLALSSQDPYISPFLIFAHHYRFRRFFAYLSDLVFFFFCVFNR</sequence>
<reference evidence="1 2" key="1">
    <citation type="journal article" date="2013" name="BMC Genomics">
        <title>The miniature genome of a carnivorous plant Genlisea aurea contains a low number of genes and short non-coding sequences.</title>
        <authorList>
            <person name="Leushkin E.V."/>
            <person name="Sutormin R.A."/>
            <person name="Nabieva E.R."/>
            <person name="Penin A.A."/>
            <person name="Kondrashov A.S."/>
            <person name="Logacheva M.D."/>
        </authorList>
    </citation>
    <scope>NUCLEOTIDE SEQUENCE [LARGE SCALE GENOMIC DNA]</scope>
</reference>
<dbReference type="EMBL" id="AUSU01002269">
    <property type="protein sequence ID" value="EPS69149.1"/>
    <property type="molecule type" value="Genomic_DNA"/>
</dbReference>
<organism evidence="1 2">
    <name type="scientific">Genlisea aurea</name>
    <dbReference type="NCBI Taxonomy" id="192259"/>
    <lineage>
        <taxon>Eukaryota</taxon>
        <taxon>Viridiplantae</taxon>
        <taxon>Streptophyta</taxon>
        <taxon>Embryophyta</taxon>
        <taxon>Tracheophyta</taxon>
        <taxon>Spermatophyta</taxon>
        <taxon>Magnoliopsida</taxon>
        <taxon>eudicotyledons</taxon>
        <taxon>Gunneridae</taxon>
        <taxon>Pentapetalae</taxon>
        <taxon>asterids</taxon>
        <taxon>lamiids</taxon>
        <taxon>Lamiales</taxon>
        <taxon>Lentibulariaceae</taxon>
        <taxon>Genlisea</taxon>
    </lineage>
</organism>